<evidence type="ECO:0000256" key="3">
    <source>
        <dbReference type="ARBA" id="ARBA00022737"/>
    </source>
</evidence>
<dbReference type="OrthoDB" id="185618at2759"/>
<dbReference type="Gene3D" id="1.10.10.2360">
    <property type="match status" value="1"/>
</dbReference>
<evidence type="ECO:0000256" key="5">
    <source>
        <dbReference type="ARBA" id="ARBA00022833"/>
    </source>
</evidence>
<evidence type="ECO:0008006" key="12">
    <source>
        <dbReference type="Google" id="ProtNLM"/>
    </source>
</evidence>
<dbReference type="SMART" id="SM00355">
    <property type="entry name" value="ZnF_C2H2"/>
    <property type="match status" value="6"/>
</dbReference>
<dbReference type="GO" id="GO:0008270">
    <property type="term" value="F:zinc ion binding"/>
    <property type="evidence" value="ECO:0007669"/>
    <property type="project" value="UniProtKB-KW"/>
</dbReference>
<evidence type="ECO:0000256" key="4">
    <source>
        <dbReference type="ARBA" id="ARBA00022771"/>
    </source>
</evidence>
<evidence type="ECO:0000256" key="2">
    <source>
        <dbReference type="ARBA" id="ARBA00022723"/>
    </source>
</evidence>
<organism evidence="10 11">
    <name type="scientific">Aureobasidium uvarum</name>
    <dbReference type="NCBI Taxonomy" id="2773716"/>
    <lineage>
        <taxon>Eukaryota</taxon>
        <taxon>Fungi</taxon>
        <taxon>Dikarya</taxon>
        <taxon>Ascomycota</taxon>
        <taxon>Pezizomycotina</taxon>
        <taxon>Dothideomycetes</taxon>
        <taxon>Dothideomycetidae</taxon>
        <taxon>Dothideales</taxon>
        <taxon>Saccotheciaceae</taxon>
        <taxon>Aureobasidium</taxon>
    </lineage>
</organism>
<dbReference type="Pfam" id="PF12874">
    <property type="entry name" value="zf-met"/>
    <property type="match status" value="3"/>
</dbReference>
<dbReference type="InterPro" id="IPR013087">
    <property type="entry name" value="Znf_C2H2_type"/>
</dbReference>
<dbReference type="PROSITE" id="PS50157">
    <property type="entry name" value="ZINC_FINGER_C2H2_2"/>
    <property type="match status" value="2"/>
</dbReference>
<evidence type="ECO:0000313" key="11">
    <source>
        <dbReference type="Proteomes" id="UP000745764"/>
    </source>
</evidence>
<keyword evidence="5" id="KW-0862">Zinc</keyword>
<evidence type="ECO:0000259" key="9">
    <source>
        <dbReference type="PROSITE" id="PS50196"/>
    </source>
</evidence>
<keyword evidence="4 7" id="KW-0863">Zinc-finger</keyword>
<protein>
    <recommendedName>
        <fullName evidence="12">C2H2-type domain-containing protein</fullName>
    </recommendedName>
</protein>
<keyword evidence="11" id="KW-1185">Reference proteome</keyword>
<feature type="domain" description="C2H2-type" evidence="8">
    <location>
        <begin position="127"/>
        <end position="156"/>
    </location>
</feature>
<dbReference type="SUPFAM" id="SSF57667">
    <property type="entry name" value="beta-beta-alpha zinc fingers"/>
    <property type="match status" value="2"/>
</dbReference>
<evidence type="ECO:0000256" key="6">
    <source>
        <dbReference type="ARBA" id="ARBA00023242"/>
    </source>
</evidence>
<dbReference type="Gene3D" id="2.30.29.30">
    <property type="entry name" value="Pleckstrin-homology domain (PH domain)/Phosphotyrosine-binding domain (PTB)"/>
    <property type="match status" value="1"/>
</dbReference>
<accession>A0A9N8KAH7</accession>
<dbReference type="GO" id="GO:0005634">
    <property type="term" value="C:nucleus"/>
    <property type="evidence" value="ECO:0007669"/>
    <property type="project" value="UniProtKB-SubCell"/>
</dbReference>
<dbReference type="SMART" id="SM00160">
    <property type="entry name" value="RanBD"/>
    <property type="match status" value="1"/>
</dbReference>
<dbReference type="PROSITE" id="PS00028">
    <property type="entry name" value="ZINC_FINGER_C2H2_1"/>
    <property type="match status" value="4"/>
</dbReference>
<feature type="domain" description="RanBD1" evidence="9">
    <location>
        <begin position="424"/>
        <end position="529"/>
    </location>
</feature>
<evidence type="ECO:0000256" key="1">
    <source>
        <dbReference type="ARBA" id="ARBA00004123"/>
    </source>
</evidence>
<feature type="domain" description="C2H2-type" evidence="8">
    <location>
        <begin position="32"/>
        <end position="61"/>
    </location>
</feature>
<dbReference type="PROSITE" id="PS50196">
    <property type="entry name" value="RANBD1"/>
    <property type="match status" value="1"/>
</dbReference>
<keyword evidence="6" id="KW-0539">Nucleus</keyword>
<keyword evidence="2" id="KW-0479">Metal-binding</keyword>
<evidence type="ECO:0000313" key="10">
    <source>
        <dbReference type="EMBL" id="CAD0106100.1"/>
    </source>
</evidence>
<sequence length="677" mass="74869">MSYYCDSCDREFYSWQAVKQHIDALDHWQWPYECETCDKRFGDQQAVAQHMNALDHWDTQSSSSEDDEDWHECDRCERTFASWAACRQHMDALGHWFTDKCETCSRRFVNKLAAEQHMNALGHRSSQYCSSCDRYFQNASGLFQHMNSAIHLRADPIHAAPAPPTPRPPLAPVVVHVPSSAAAAHSSTLLATNSSTAPRHPPVVNTVPASSATPFQIVPLAPTIAPRQFVNPVLSNSRPGNTGTRSLPFSVVVEWDLALSKTIHYQSITFMQPYSAFSFEELRLVDYKDGRTPPSTNRRADAFRLGTAFGTGINPGADIFQPARSSGLAASPATISSTPSIPLIASSTYQDNSTQTDISPPGSSIYLSASSSRATTPSLTINNAGSRSSVETGATHTQEYLPISTADDIVGFHLVHEARSRVMKLVKHENDNTTSWVPQGVGSIRVLASKESAKLRIFMRADPLSKVVLDVNIALNASLYRLNTSKIVQLIVFPEDAKKSELFTCAFKDEMQAQEFLEKLHGAITKAQNQTIDHSPFSFTEVKTLQTEPIENPEVIHCPFCRLGFYALSEVVEHLETTSCRARPDLDCSVIYRHHRQHDPLGEFTGATPDHDVCSPTVESSLYRCFNTTSTCQCRGLPSFAALYAHLESESCGCIKRADLQKEFGNLEDLFPVLGSS</sequence>
<dbReference type="Pfam" id="PF00638">
    <property type="entry name" value="Ran_BP1"/>
    <property type="match status" value="1"/>
</dbReference>
<dbReference type="EMBL" id="CAINUL010000001">
    <property type="protein sequence ID" value="CAD0106100.1"/>
    <property type="molecule type" value="Genomic_DNA"/>
</dbReference>
<dbReference type="Gene3D" id="3.30.160.60">
    <property type="entry name" value="Classic Zinc Finger"/>
    <property type="match status" value="2"/>
</dbReference>
<dbReference type="InterPro" id="IPR000156">
    <property type="entry name" value="Ran_bind_dom"/>
</dbReference>
<dbReference type="AlphaFoldDB" id="A0A9N8KAH7"/>
<dbReference type="InterPro" id="IPR036236">
    <property type="entry name" value="Znf_C2H2_sf"/>
</dbReference>
<dbReference type="PANTHER" id="PTHR24406">
    <property type="entry name" value="TRANSCRIPTIONAL REPRESSOR CTCFL-RELATED"/>
    <property type="match status" value="1"/>
</dbReference>
<reference evidence="10" key="1">
    <citation type="submission" date="2020-06" db="EMBL/GenBank/DDBJ databases">
        <authorList>
            <person name="Onetto C."/>
        </authorList>
    </citation>
    <scope>NUCLEOTIDE SEQUENCE</scope>
</reference>
<keyword evidence="3" id="KW-0677">Repeat</keyword>
<gene>
    <name evidence="10" type="ORF">AWRI4620_LOCUS355</name>
</gene>
<evidence type="ECO:0000256" key="7">
    <source>
        <dbReference type="PROSITE-ProRule" id="PRU00042"/>
    </source>
</evidence>
<dbReference type="InterPro" id="IPR050888">
    <property type="entry name" value="ZnF_C2H2-type_TF"/>
</dbReference>
<proteinExistence type="predicted"/>
<name>A0A9N8KAH7_9PEZI</name>
<dbReference type="Proteomes" id="UP000745764">
    <property type="component" value="Unassembled WGS sequence"/>
</dbReference>
<evidence type="ECO:0000259" key="8">
    <source>
        <dbReference type="PROSITE" id="PS50157"/>
    </source>
</evidence>
<comment type="subcellular location">
    <subcellularLocation>
        <location evidence="1">Nucleus</location>
    </subcellularLocation>
</comment>
<dbReference type="InterPro" id="IPR011993">
    <property type="entry name" value="PH-like_dom_sf"/>
</dbReference>
<comment type="caution">
    <text evidence="10">The sequence shown here is derived from an EMBL/GenBank/DDBJ whole genome shotgun (WGS) entry which is preliminary data.</text>
</comment>
<dbReference type="SUPFAM" id="SSF50729">
    <property type="entry name" value="PH domain-like"/>
    <property type="match status" value="1"/>
</dbReference>